<keyword evidence="3 9" id="KW-0812">Transmembrane</keyword>
<keyword evidence="6 9" id="KW-0472">Membrane</keyword>
<dbReference type="Pfam" id="PF02949">
    <property type="entry name" value="7tm_6"/>
    <property type="match status" value="2"/>
</dbReference>
<protein>
    <submittedName>
        <fullName evidence="10">Olfactory receptor 108</fullName>
    </submittedName>
</protein>
<evidence type="ECO:0000256" key="5">
    <source>
        <dbReference type="ARBA" id="ARBA00022989"/>
    </source>
</evidence>
<gene>
    <name evidence="10" type="primary">OR108</name>
</gene>
<feature type="transmembrane region" description="Helical" evidence="9">
    <location>
        <begin position="49"/>
        <end position="68"/>
    </location>
</feature>
<reference evidence="10" key="1">
    <citation type="submission" date="2020-06" db="EMBL/GenBank/DDBJ databases">
        <authorList>
            <person name="Sheng S."/>
        </authorList>
    </citation>
    <scope>NUCLEOTIDE SEQUENCE</scope>
    <source>
        <tissue evidence="10">Antenna</tissue>
    </source>
</reference>
<keyword evidence="8" id="KW-0807">Transducer</keyword>
<dbReference type="EMBL" id="MT671048">
    <property type="protein sequence ID" value="QNL15052.1"/>
    <property type="molecule type" value="mRNA"/>
</dbReference>
<proteinExistence type="evidence at transcript level"/>
<keyword evidence="2" id="KW-0716">Sensory transduction</keyword>
<organism evidence="10">
    <name type="scientific">Aulacocentrum confusum</name>
    <dbReference type="NCBI Taxonomy" id="2767324"/>
    <lineage>
        <taxon>Eukaryota</taxon>
        <taxon>Metazoa</taxon>
        <taxon>Ecdysozoa</taxon>
        <taxon>Arthropoda</taxon>
        <taxon>Hexapoda</taxon>
        <taxon>Insecta</taxon>
        <taxon>Pterygota</taxon>
        <taxon>Neoptera</taxon>
        <taxon>Endopterygota</taxon>
        <taxon>Hymenoptera</taxon>
        <taxon>Apocrita</taxon>
        <taxon>Ichneumonoidea</taxon>
        <taxon>Braconidae</taxon>
        <taxon>Macrocentrinae</taxon>
        <taxon>Aulacocentrum</taxon>
    </lineage>
</organism>
<evidence type="ECO:0000256" key="3">
    <source>
        <dbReference type="ARBA" id="ARBA00022692"/>
    </source>
</evidence>
<comment type="subcellular location">
    <subcellularLocation>
        <location evidence="1">Membrane</location>
        <topology evidence="1">Multi-pass membrane protein</topology>
    </subcellularLocation>
</comment>
<dbReference type="AlphaFoldDB" id="A0A7G8Z9C7"/>
<evidence type="ECO:0000313" key="10">
    <source>
        <dbReference type="EMBL" id="QNL15052.1"/>
    </source>
</evidence>
<dbReference type="GO" id="GO:0005549">
    <property type="term" value="F:odorant binding"/>
    <property type="evidence" value="ECO:0007669"/>
    <property type="project" value="InterPro"/>
</dbReference>
<evidence type="ECO:0000256" key="7">
    <source>
        <dbReference type="ARBA" id="ARBA00023170"/>
    </source>
</evidence>
<dbReference type="InterPro" id="IPR004117">
    <property type="entry name" value="7tm6_olfct_rcpt"/>
</dbReference>
<dbReference type="GO" id="GO:0005886">
    <property type="term" value="C:plasma membrane"/>
    <property type="evidence" value="ECO:0007669"/>
    <property type="project" value="TreeGrafter"/>
</dbReference>
<dbReference type="GO" id="GO:0007165">
    <property type="term" value="P:signal transduction"/>
    <property type="evidence" value="ECO:0007669"/>
    <property type="project" value="UniProtKB-KW"/>
</dbReference>
<dbReference type="GO" id="GO:0004984">
    <property type="term" value="F:olfactory receptor activity"/>
    <property type="evidence" value="ECO:0007669"/>
    <property type="project" value="InterPro"/>
</dbReference>
<keyword evidence="7 10" id="KW-0675">Receptor</keyword>
<dbReference type="PANTHER" id="PTHR21137:SF42">
    <property type="entry name" value="ODORANT RECEPTOR 83A"/>
    <property type="match status" value="1"/>
</dbReference>
<evidence type="ECO:0000256" key="9">
    <source>
        <dbReference type="SAM" id="Phobius"/>
    </source>
</evidence>
<evidence type="ECO:0000256" key="2">
    <source>
        <dbReference type="ARBA" id="ARBA00022606"/>
    </source>
</evidence>
<evidence type="ECO:0000256" key="4">
    <source>
        <dbReference type="ARBA" id="ARBA00022725"/>
    </source>
</evidence>
<accession>A0A7G8Z9C7</accession>
<name>A0A7G8Z9C7_9HYME</name>
<sequence length="191" mass="22609">MIGKMREMSHRVMHIDKEKDCRIVIRDCVNQYEILVKCRDLLDQVYGPVILWMMMINGLILCSLMFQISQVRSREYLLDKNLFKVKLQMKSLPVEKIALYTTYFITISTETLMYSWSGSILTQEGENYREVLYGANWHRNKDITIFVLIMLMQRSMVLTACKFSQVSVNIWTKVLNTAMSYYFLLRAIQND</sequence>
<keyword evidence="4" id="KW-0552">Olfaction</keyword>
<keyword evidence="5 9" id="KW-1133">Transmembrane helix</keyword>
<evidence type="ECO:0000256" key="1">
    <source>
        <dbReference type="ARBA" id="ARBA00004141"/>
    </source>
</evidence>
<evidence type="ECO:0000256" key="6">
    <source>
        <dbReference type="ARBA" id="ARBA00023136"/>
    </source>
</evidence>
<dbReference type="PANTHER" id="PTHR21137">
    <property type="entry name" value="ODORANT RECEPTOR"/>
    <property type="match status" value="1"/>
</dbReference>
<evidence type="ECO:0000256" key="8">
    <source>
        <dbReference type="ARBA" id="ARBA00023224"/>
    </source>
</evidence>